<feature type="domain" description="NodB homology" evidence="3">
    <location>
        <begin position="77"/>
        <end position="257"/>
    </location>
</feature>
<accession>A0ABN1H913</accession>
<dbReference type="PROSITE" id="PS51677">
    <property type="entry name" value="NODB"/>
    <property type="match status" value="1"/>
</dbReference>
<dbReference type="PANTHER" id="PTHR10587">
    <property type="entry name" value="GLYCOSYL TRANSFERASE-RELATED"/>
    <property type="match status" value="1"/>
</dbReference>
<sequence>MDPVDTPAEASRRSFLRMAGVGVAGTVGAGALVGTAVGAERYHEVSSARRRGDGATVAQLSSATSISVMWRARTERKVVALTFDDGPGAEHTARLLDDLRAADVRATFAVVGRNAARFPDLIRRQHDEGHEIANHTWGHTDLSMREYDGCRRELERTDDLVAELTGAPTAVIRPPWGRINGNLLQYAAQSGQKVVLWDMRLLESELDSAGNTAYVLEHLRPGTVVLAHDAGLARRKVGMAAIPGILAGAKELGYEFVTAGEMFALDHAAQEG</sequence>
<dbReference type="Proteomes" id="UP001500957">
    <property type="component" value="Unassembled WGS sequence"/>
</dbReference>
<keyword evidence="2" id="KW-0378">Hydrolase</keyword>
<dbReference type="Gene3D" id="3.20.20.370">
    <property type="entry name" value="Glycoside hydrolase/deacetylase"/>
    <property type="match status" value="1"/>
</dbReference>
<organism evidence="4 5">
    <name type="scientific">Sporichthya brevicatena</name>
    <dbReference type="NCBI Taxonomy" id="171442"/>
    <lineage>
        <taxon>Bacteria</taxon>
        <taxon>Bacillati</taxon>
        <taxon>Actinomycetota</taxon>
        <taxon>Actinomycetes</taxon>
        <taxon>Sporichthyales</taxon>
        <taxon>Sporichthyaceae</taxon>
        <taxon>Sporichthya</taxon>
    </lineage>
</organism>
<dbReference type="InterPro" id="IPR050248">
    <property type="entry name" value="Polysacc_deacetylase_ArnD"/>
</dbReference>
<dbReference type="InterPro" id="IPR011330">
    <property type="entry name" value="Glyco_hydro/deAcase_b/a-brl"/>
</dbReference>
<evidence type="ECO:0000259" key="3">
    <source>
        <dbReference type="PROSITE" id="PS51677"/>
    </source>
</evidence>
<evidence type="ECO:0000256" key="2">
    <source>
        <dbReference type="ARBA" id="ARBA00022801"/>
    </source>
</evidence>
<reference evidence="4 5" key="1">
    <citation type="journal article" date="2019" name="Int. J. Syst. Evol. Microbiol.">
        <title>The Global Catalogue of Microorganisms (GCM) 10K type strain sequencing project: providing services to taxonomists for standard genome sequencing and annotation.</title>
        <authorList>
            <consortium name="The Broad Institute Genomics Platform"/>
            <consortium name="The Broad Institute Genome Sequencing Center for Infectious Disease"/>
            <person name="Wu L."/>
            <person name="Ma J."/>
        </authorList>
    </citation>
    <scope>NUCLEOTIDE SEQUENCE [LARGE SCALE GENOMIC DNA]</scope>
    <source>
        <strain evidence="4 5">JCM 10671</strain>
    </source>
</reference>
<keyword evidence="5" id="KW-1185">Reference proteome</keyword>
<gene>
    <name evidence="4" type="ORF">GCM10009547_42100</name>
</gene>
<evidence type="ECO:0000313" key="5">
    <source>
        <dbReference type="Proteomes" id="UP001500957"/>
    </source>
</evidence>
<dbReference type="EMBL" id="BAAAHE010000045">
    <property type="protein sequence ID" value="GAA0633711.1"/>
    <property type="molecule type" value="Genomic_DNA"/>
</dbReference>
<comment type="caution">
    <text evidence="4">The sequence shown here is derived from an EMBL/GenBank/DDBJ whole genome shotgun (WGS) entry which is preliminary data.</text>
</comment>
<dbReference type="InterPro" id="IPR006311">
    <property type="entry name" value="TAT_signal"/>
</dbReference>
<dbReference type="InterPro" id="IPR002509">
    <property type="entry name" value="NODB_dom"/>
</dbReference>
<evidence type="ECO:0000256" key="1">
    <source>
        <dbReference type="ARBA" id="ARBA00022723"/>
    </source>
</evidence>
<proteinExistence type="predicted"/>
<protein>
    <recommendedName>
        <fullName evidence="3">NodB homology domain-containing protein</fullName>
    </recommendedName>
</protein>
<name>A0ABN1H913_9ACTN</name>
<dbReference type="SUPFAM" id="SSF88713">
    <property type="entry name" value="Glycoside hydrolase/deacetylase"/>
    <property type="match status" value="1"/>
</dbReference>
<dbReference type="Pfam" id="PF01522">
    <property type="entry name" value="Polysacc_deac_1"/>
    <property type="match status" value="1"/>
</dbReference>
<evidence type="ECO:0000313" key="4">
    <source>
        <dbReference type="EMBL" id="GAA0633711.1"/>
    </source>
</evidence>
<dbReference type="CDD" id="cd10917">
    <property type="entry name" value="CE4_NodB_like_6s_7s"/>
    <property type="match status" value="1"/>
</dbReference>
<dbReference type="PROSITE" id="PS51318">
    <property type="entry name" value="TAT"/>
    <property type="match status" value="1"/>
</dbReference>
<dbReference type="PANTHER" id="PTHR10587:SF133">
    <property type="entry name" value="CHITIN DEACETYLASE 1-RELATED"/>
    <property type="match status" value="1"/>
</dbReference>
<keyword evidence="1" id="KW-0479">Metal-binding</keyword>